<organism evidence="2 3">
    <name type="scientific">Sporomusa acidovorans (strain ATCC 49682 / DSM 3132 / Mol)</name>
    <dbReference type="NCBI Taxonomy" id="1123286"/>
    <lineage>
        <taxon>Bacteria</taxon>
        <taxon>Bacillati</taxon>
        <taxon>Bacillota</taxon>
        <taxon>Negativicutes</taxon>
        <taxon>Selenomonadales</taxon>
        <taxon>Sporomusaceae</taxon>
        <taxon>Sporomusa</taxon>
    </lineage>
</organism>
<gene>
    <name evidence="2" type="ORF">SPACI_020490</name>
</gene>
<feature type="region of interest" description="Disordered" evidence="1">
    <location>
        <begin position="1"/>
        <end position="48"/>
    </location>
</feature>
<keyword evidence="3" id="KW-1185">Reference proteome</keyword>
<dbReference type="Proteomes" id="UP000216052">
    <property type="component" value="Chromosome"/>
</dbReference>
<evidence type="ECO:0000256" key="1">
    <source>
        <dbReference type="SAM" id="MobiDB-lite"/>
    </source>
</evidence>
<feature type="compositionally biased region" description="Basic and acidic residues" evidence="1">
    <location>
        <begin position="14"/>
        <end position="35"/>
    </location>
</feature>
<dbReference type="EMBL" id="CP155571">
    <property type="protein sequence ID" value="XFO72003.1"/>
    <property type="molecule type" value="Genomic_DNA"/>
</dbReference>
<dbReference type="RefSeq" id="WP_169717036.1">
    <property type="nucleotide sequence ID" value="NZ_CP155571.1"/>
</dbReference>
<reference evidence="2" key="1">
    <citation type="submission" date="2024-05" db="EMBL/GenBank/DDBJ databases">
        <title>Isolation and characterization of Sporomusa carbonis sp. nov., a carboxydotrophic hydrogenogen in the genus of Sporomusa isolated from a charcoal burning pile.</title>
        <authorList>
            <person name="Boeer T."/>
            <person name="Rosenbaum F."/>
            <person name="Eysell L."/>
            <person name="Mueller V."/>
            <person name="Daniel R."/>
            <person name="Poehlein A."/>
        </authorList>
    </citation>
    <scope>NUCLEOTIDE SEQUENCE [LARGE SCALE GENOMIC DNA]</scope>
    <source>
        <strain evidence="2">DSM 3132</strain>
    </source>
</reference>
<proteinExistence type="predicted"/>
<protein>
    <submittedName>
        <fullName evidence="2">Uncharacterized protein</fullName>
    </submittedName>
</protein>
<accession>A0ABZ3J1H9</accession>
<name>A0ABZ3J1H9_SPOA4</name>
<evidence type="ECO:0000313" key="3">
    <source>
        <dbReference type="Proteomes" id="UP000216052"/>
    </source>
</evidence>
<sequence length="48" mass="5381">MGGRTLDQFRSIQRQKEAKKAKETDSPKVPKKEESVPPNVGDDAWLPS</sequence>
<evidence type="ECO:0000313" key="2">
    <source>
        <dbReference type="EMBL" id="XFO72003.1"/>
    </source>
</evidence>